<accession>A0ABM1E0I2</accession>
<sequence>MDHDEAMQIEEDADCSHDSGCMLEESVGAPPFFAVQISREEFQRQAKEHTKEALQRLVGSLEFKQMQETCKTCNVCWSLEHISLECAECGGFAIQRPCPICSGRCGQLWTRDIDMSHAMRTAHWQGDCGLPKEQQQVYLYRAMMDDSETAISEALKELNTENCDR</sequence>
<dbReference type="RefSeq" id="XP_014665703.1">
    <property type="nucleotide sequence ID" value="XM_014810217.1"/>
</dbReference>
<dbReference type="GeneID" id="106807770"/>
<evidence type="ECO:0000313" key="2">
    <source>
        <dbReference type="RefSeq" id="XP_014665703.1"/>
    </source>
</evidence>
<reference evidence="2" key="1">
    <citation type="submission" date="2025-08" db="UniProtKB">
        <authorList>
            <consortium name="RefSeq"/>
        </authorList>
    </citation>
    <scope>IDENTIFICATION</scope>
</reference>
<protein>
    <submittedName>
        <fullName evidence="2">Uncharacterized protein LOC106807770</fullName>
    </submittedName>
</protein>
<keyword evidence="1" id="KW-1185">Reference proteome</keyword>
<dbReference type="Proteomes" id="UP000695022">
    <property type="component" value="Unplaced"/>
</dbReference>
<name>A0ABM1E0I2_PRICU</name>
<gene>
    <name evidence="2" type="primary">LOC106807770</name>
</gene>
<organism evidence="1 2">
    <name type="scientific">Priapulus caudatus</name>
    <name type="common">Priapulid worm</name>
    <dbReference type="NCBI Taxonomy" id="37621"/>
    <lineage>
        <taxon>Eukaryota</taxon>
        <taxon>Metazoa</taxon>
        <taxon>Ecdysozoa</taxon>
        <taxon>Scalidophora</taxon>
        <taxon>Priapulida</taxon>
        <taxon>Priapulimorpha</taxon>
        <taxon>Priapulimorphida</taxon>
        <taxon>Priapulidae</taxon>
        <taxon>Priapulus</taxon>
    </lineage>
</organism>
<proteinExistence type="predicted"/>
<evidence type="ECO:0000313" key="1">
    <source>
        <dbReference type="Proteomes" id="UP000695022"/>
    </source>
</evidence>